<evidence type="ECO:0000256" key="13">
    <source>
        <dbReference type="ARBA" id="ARBA00023136"/>
    </source>
</evidence>
<evidence type="ECO:0000256" key="4">
    <source>
        <dbReference type="ARBA" id="ARBA00010561"/>
    </source>
</evidence>
<dbReference type="NCBIfam" id="TIGR00317">
    <property type="entry name" value="cobS"/>
    <property type="match status" value="1"/>
</dbReference>
<comment type="subcellular location">
    <subcellularLocation>
        <location evidence="2 19">Cell membrane</location>
        <topology evidence="2 19">Multi-pass membrane protein</topology>
    </subcellularLocation>
</comment>
<dbReference type="GO" id="GO:0051073">
    <property type="term" value="F:adenosylcobinamide-GDP ribazoletransferase activity"/>
    <property type="evidence" value="ECO:0007669"/>
    <property type="project" value="UniProtKB-EC"/>
</dbReference>
<evidence type="ECO:0000256" key="2">
    <source>
        <dbReference type="ARBA" id="ARBA00004651"/>
    </source>
</evidence>
<dbReference type="EMBL" id="JADBEO010000013">
    <property type="protein sequence ID" value="MDR4306518.1"/>
    <property type="molecule type" value="Genomic_DNA"/>
</dbReference>
<keyword evidence="13 19" id="KW-0472">Membrane</keyword>
<reference evidence="20" key="1">
    <citation type="submission" date="2020-10" db="EMBL/GenBank/DDBJ databases">
        <authorList>
            <person name="Abbas A."/>
            <person name="Razzaq R."/>
            <person name="Waqas M."/>
            <person name="Abbas N."/>
            <person name="Nielsen T.K."/>
            <person name="Hansen L.H."/>
            <person name="Hussain S."/>
            <person name="Shahid M."/>
        </authorList>
    </citation>
    <scope>NUCLEOTIDE SEQUENCE</scope>
    <source>
        <strain evidence="20">S14</strain>
    </source>
</reference>
<feature type="transmembrane region" description="Helical" evidence="19">
    <location>
        <begin position="40"/>
        <end position="61"/>
    </location>
</feature>
<evidence type="ECO:0000256" key="12">
    <source>
        <dbReference type="ARBA" id="ARBA00022989"/>
    </source>
</evidence>
<comment type="catalytic activity">
    <reaction evidence="18 19">
        <text>alpha-ribazole 5'-phosphate + adenosylcob(III)inamide-GDP = adenosylcob(III)alamin 5'-phosphate + GMP + H(+)</text>
        <dbReference type="Rhea" id="RHEA:23560"/>
        <dbReference type="ChEBI" id="CHEBI:15378"/>
        <dbReference type="ChEBI" id="CHEBI:57918"/>
        <dbReference type="ChEBI" id="CHEBI:58115"/>
        <dbReference type="ChEBI" id="CHEBI:60487"/>
        <dbReference type="ChEBI" id="CHEBI:60493"/>
        <dbReference type="EC" id="2.7.8.26"/>
    </reaction>
</comment>
<evidence type="ECO:0000256" key="11">
    <source>
        <dbReference type="ARBA" id="ARBA00022842"/>
    </source>
</evidence>
<evidence type="ECO:0000256" key="7">
    <source>
        <dbReference type="ARBA" id="ARBA00022475"/>
    </source>
</evidence>
<keyword evidence="12 19" id="KW-1133">Transmembrane helix</keyword>
<comment type="similarity">
    <text evidence="4 19">Belongs to the CobS family.</text>
</comment>
<comment type="cofactor">
    <cofactor evidence="1 19">
        <name>Mg(2+)</name>
        <dbReference type="ChEBI" id="CHEBI:18420"/>
    </cofactor>
</comment>
<name>A0ABU1DEG9_9HYPH</name>
<comment type="catalytic activity">
    <reaction evidence="17 19">
        <text>alpha-ribazole + adenosylcob(III)inamide-GDP = adenosylcob(III)alamin + GMP + H(+)</text>
        <dbReference type="Rhea" id="RHEA:16049"/>
        <dbReference type="ChEBI" id="CHEBI:10329"/>
        <dbReference type="ChEBI" id="CHEBI:15378"/>
        <dbReference type="ChEBI" id="CHEBI:18408"/>
        <dbReference type="ChEBI" id="CHEBI:58115"/>
        <dbReference type="ChEBI" id="CHEBI:60487"/>
        <dbReference type="EC" id="2.7.8.26"/>
    </reaction>
</comment>
<dbReference type="Pfam" id="PF02654">
    <property type="entry name" value="CobS"/>
    <property type="match status" value="1"/>
</dbReference>
<comment type="function">
    <text evidence="14 19">Joins adenosylcobinamide-GDP and alpha-ribazole to generate adenosylcobalamin (Ado-cobalamin). Also synthesizes adenosylcobalamin 5'-phosphate from adenosylcobinamide-GDP and alpha-ribazole 5'-phosphate.</text>
</comment>
<evidence type="ECO:0000256" key="1">
    <source>
        <dbReference type="ARBA" id="ARBA00001946"/>
    </source>
</evidence>
<evidence type="ECO:0000256" key="3">
    <source>
        <dbReference type="ARBA" id="ARBA00004663"/>
    </source>
</evidence>
<comment type="caution">
    <text evidence="20">The sequence shown here is derived from an EMBL/GenBank/DDBJ whole genome shotgun (WGS) entry which is preliminary data.</text>
</comment>
<evidence type="ECO:0000256" key="6">
    <source>
        <dbReference type="ARBA" id="ARBA00015850"/>
    </source>
</evidence>
<dbReference type="Proteomes" id="UP001181622">
    <property type="component" value="Unassembled WGS sequence"/>
</dbReference>
<evidence type="ECO:0000256" key="10">
    <source>
        <dbReference type="ARBA" id="ARBA00022692"/>
    </source>
</evidence>
<evidence type="ECO:0000256" key="16">
    <source>
        <dbReference type="ARBA" id="ARBA00032853"/>
    </source>
</evidence>
<dbReference type="InterPro" id="IPR003805">
    <property type="entry name" value="CobS"/>
</dbReference>
<keyword evidence="7 19" id="KW-1003">Cell membrane</keyword>
<gene>
    <name evidence="19 20" type="primary">cobS</name>
    <name evidence="20" type="ORF">IHQ68_07800</name>
</gene>
<dbReference type="HAMAP" id="MF_00719">
    <property type="entry name" value="CobS"/>
    <property type="match status" value="1"/>
</dbReference>
<evidence type="ECO:0000256" key="9">
    <source>
        <dbReference type="ARBA" id="ARBA00022679"/>
    </source>
</evidence>
<keyword evidence="21" id="KW-1185">Reference proteome</keyword>
<keyword evidence="9 19" id="KW-0808">Transferase</keyword>
<evidence type="ECO:0000256" key="5">
    <source>
        <dbReference type="ARBA" id="ARBA00013200"/>
    </source>
</evidence>
<keyword evidence="11 19" id="KW-0460">Magnesium</keyword>
<evidence type="ECO:0000256" key="19">
    <source>
        <dbReference type="HAMAP-Rule" id="MF_00719"/>
    </source>
</evidence>
<accession>A0ABU1DEG9</accession>
<proteinExistence type="inferred from homology"/>
<dbReference type="PANTHER" id="PTHR34148">
    <property type="entry name" value="ADENOSYLCOBINAMIDE-GDP RIBAZOLETRANSFERASE"/>
    <property type="match status" value="1"/>
</dbReference>
<dbReference type="PANTHER" id="PTHR34148:SF1">
    <property type="entry name" value="ADENOSYLCOBINAMIDE-GDP RIBAZOLETRANSFERASE"/>
    <property type="match status" value="1"/>
</dbReference>
<evidence type="ECO:0000256" key="8">
    <source>
        <dbReference type="ARBA" id="ARBA00022573"/>
    </source>
</evidence>
<evidence type="ECO:0000256" key="18">
    <source>
        <dbReference type="ARBA" id="ARBA00049504"/>
    </source>
</evidence>
<dbReference type="EC" id="2.7.8.26" evidence="5 19"/>
<evidence type="ECO:0000256" key="17">
    <source>
        <dbReference type="ARBA" id="ARBA00048623"/>
    </source>
</evidence>
<protein>
    <recommendedName>
        <fullName evidence="6 19">Adenosylcobinamide-GDP ribazoletransferase</fullName>
        <ecNumber evidence="5 19">2.7.8.26</ecNumber>
    </recommendedName>
    <alternativeName>
        <fullName evidence="16 19">Cobalamin synthase</fullName>
    </alternativeName>
    <alternativeName>
        <fullName evidence="15 19">Cobalamin-5'-phosphate synthase</fullName>
    </alternativeName>
</protein>
<organism evidence="20 21">
    <name type="scientific">Chelatococcus sambhunathii</name>
    <dbReference type="NCBI Taxonomy" id="363953"/>
    <lineage>
        <taxon>Bacteria</taxon>
        <taxon>Pseudomonadati</taxon>
        <taxon>Pseudomonadota</taxon>
        <taxon>Alphaproteobacteria</taxon>
        <taxon>Hyphomicrobiales</taxon>
        <taxon>Chelatococcaceae</taxon>
        <taxon>Chelatococcus</taxon>
    </lineage>
</organism>
<feature type="transmembrane region" description="Helical" evidence="19">
    <location>
        <begin position="202"/>
        <end position="220"/>
    </location>
</feature>
<comment type="pathway">
    <text evidence="3 19">Cofactor biosynthesis; adenosylcobalamin biosynthesis; adenosylcobalamin from cob(II)yrinate a,c-diamide: step 7/7.</text>
</comment>
<evidence type="ECO:0000313" key="20">
    <source>
        <dbReference type="EMBL" id="MDR4306518.1"/>
    </source>
</evidence>
<evidence type="ECO:0000313" key="21">
    <source>
        <dbReference type="Proteomes" id="UP001181622"/>
    </source>
</evidence>
<evidence type="ECO:0000256" key="14">
    <source>
        <dbReference type="ARBA" id="ARBA00025228"/>
    </source>
</evidence>
<keyword evidence="10 19" id="KW-0812">Transmembrane</keyword>
<feature type="transmembrane region" description="Helical" evidence="19">
    <location>
        <begin position="110"/>
        <end position="133"/>
    </location>
</feature>
<feature type="transmembrane region" description="Helical" evidence="19">
    <location>
        <begin position="145"/>
        <end position="166"/>
    </location>
</feature>
<keyword evidence="8 19" id="KW-0169">Cobalamin biosynthesis</keyword>
<sequence>MVACRDAVADAVRFFTRLPVPAGWTRGLDGLKGAAAASPVAGALVGLIAGAALTLSLAAGLPPPPAAVFAALAATMVSGALHLDGLADVADGLGGATRERRLEIMRDSRLGAFGGAALALALMLRVTLVSALAVRLGAADATLALLAAAALSRPLAFLPTLLLNPARPDGLGAGARPGARAVGCGLAIGAALALAATGPAMGVAAIALAGAAAAGVIATARAKFGGHTGDVCGAAAEAAELAALTGLLAAAA</sequence>
<evidence type="ECO:0000256" key="15">
    <source>
        <dbReference type="ARBA" id="ARBA00032605"/>
    </source>
</evidence>